<dbReference type="PANTHER" id="PTHR42830">
    <property type="entry name" value="OSMOTICALLY INDUCIBLE FAMILY PROTEIN"/>
    <property type="match status" value="1"/>
</dbReference>
<dbReference type="SUPFAM" id="SSF82784">
    <property type="entry name" value="OsmC-like"/>
    <property type="match status" value="1"/>
</dbReference>
<protein>
    <submittedName>
        <fullName evidence="1">Peroxiredoxin</fullName>
    </submittedName>
</protein>
<dbReference type="InterPro" id="IPR052707">
    <property type="entry name" value="OsmC_Ohr_Peroxiredoxin"/>
</dbReference>
<evidence type="ECO:0000313" key="2">
    <source>
        <dbReference type="Proteomes" id="UP000264036"/>
    </source>
</evidence>
<proteinExistence type="predicted"/>
<reference evidence="1 2" key="1">
    <citation type="journal article" date="2018" name="Nat. Biotechnol.">
        <title>A standardized bacterial taxonomy based on genome phylogeny substantially revises the tree of life.</title>
        <authorList>
            <person name="Parks D.H."/>
            <person name="Chuvochina M."/>
            <person name="Waite D.W."/>
            <person name="Rinke C."/>
            <person name="Skarshewski A."/>
            <person name="Chaumeil P.A."/>
            <person name="Hugenholtz P."/>
        </authorList>
    </citation>
    <scope>NUCLEOTIDE SEQUENCE [LARGE SCALE GENOMIC DNA]</scope>
    <source>
        <strain evidence="1">UBA10707</strain>
    </source>
</reference>
<dbReference type="Pfam" id="PF02566">
    <property type="entry name" value="OsmC"/>
    <property type="match status" value="1"/>
</dbReference>
<organism evidence="1 2">
    <name type="scientific">Advenella kashmirensis</name>
    <dbReference type="NCBI Taxonomy" id="310575"/>
    <lineage>
        <taxon>Bacteria</taxon>
        <taxon>Pseudomonadati</taxon>
        <taxon>Pseudomonadota</taxon>
        <taxon>Betaproteobacteria</taxon>
        <taxon>Burkholderiales</taxon>
        <taxon>Alcaligenaceae</taxon>
    </lineage>
</organism>
<comment type="caution">
    <text evidence="1">The sequence shown here is derived from an EMBL/GenBank/DDBJ whole genome shotgun (WGS) entry which is preliminary data.</text>
</comment>
<dbReference type="EMBL" id="DOEK01000028">
    <property type="protein sequence ID" value="HBP30004.1"/>
    <property type="molecule type" value="Genomic_DNA"/>
</dbReference>
<dbReference type="InterPro" id="IPR003718">
    <property type="entry name" value="OsmC/Ohr_fam"/>
</dbReference>
<dbReference type="PANTHER" id="PTHR42830:SF2">
    <property type="entry name" value="OSMC_OHR FAMILY PROTEIN"/>
    <property type="match status" value="1"/>
</dbReference>
<accession>A0A356LGF5</accession>
<dbReference type="Proteomes" id="UP000264036">
    <property type="component" value="Unassembled WGS sequence"/>
</dbReference>
<sequence>MAVTHNYDVIIEWTGNRGVGTRDYKSYDRDHVIRANGKPDIAGSSDAAFAGDAQRWNPEDLLVASVSACHKLWYLHLCSDARIQVMSYIDQAHGVMVTHANGGAFSKIVLRPVITISREQDIDKARQLHHDAHAKCFIASSVNFPIEVEPEIRVAAAQ</sequence>
<dbReference type="AlphaFoldDB" id="A0A356LGF5"/>
<dbReference type="InterPro" id="IPR015946">
    <property type="entry name" value="KH_dom-like_a/b"/>
</dbReference>
<evidence type="ECO:0000313" key="1">
    <source>
        <dbReference type="EMBL" id="HBP30004.1"/>
    </source>
</evidence>
<name>A0A356LGF5_9BURK</name>
<dbReference type="Gene3D" id="3.30.300.20">
    <property type="match status" value="1"/>
</dbReference>
<gene>
    <name evidence="1" type="ORF">DD666_11375</name>
</gene>
<dbReference type="InterPro" id="IPR036102">
    <property type="entry name" value="OsmC/Ohrsf"/>
</dbReference>